<protein>
    <submittedName>
        <fullName evidence="1">Uncharacterized protein</fullName>
    </submittedName>
</protein>
<keyword evidence="2" id="KW-1185">Reference proteome</keyword>
<evidence type="ECO:0000313" key="2">
    <source>
        <dbReference type="Proteomes" id="UP001595912"/>
    </source>
</evidence>
<comment type="caution">
    <text evidence="1">The sequence shown here is derived from an EMBL/GenBank/DDBJ whole genome shotgun (WGS) entry which is preliminary data.</text>
</comment>
<reference evidence="2" key="1">
    <citation type="journal article" date="2019" name="Int. J. Syst. Evol. Microbiol.">
        <title>The Global Catalogue of Microorganisms (GCM) 10K type strain sequencing project: providing services to taxonomists for standard genome sequencing and annotation.</title>
        <authorList>
            <consortium name="The Broad Institute Genomics Platform"/>
            <consortium name="The Broad Institute Genome Sequencing Center for Infectious Disease"/>
            <person name="Wu L."/>
            <person name="Ma J."/>
        </authorList>
    </citation>
    <scope>NUCLEOTIDE SEQUENCE [LARGE SCALE GENOMIC DNA]</scope>
    <source>
        <strain evidence="2">CGMCC 4.7152</strain>
    </source>
</reference>
<sequence>MSVAGTWQLIIDSPMGKQEGEVVLHVDGDTVTGPLTNKTMNQQSEIFDGHVEGDTATWKIEMALVKVTLTFNVTVDGDTMTGKVSAGLIGGFGLEGKRV</sequence>
<dbReference type="EMBL" id="JBHSIU010000034">
    <property type="protein sequence ID" value="MFC5001335.1"/>
    <property type="molecule type" value="Genomic_DNA"/>
</dbReference>
<proteinExistence type="predicted"/>
<accession>A0ABV9VY57</accession>
<dbReference type="Proteomes" id="UP001595912">
    <property type="component" value="Unassembled WGS sequence"/>
</dbReference>
<dbReference type="RefSeq" id="WP_380118283.1">
    <property type="nucleotide sequence ID" value="NZ_JBHSIU010000034.1"/>
</dbReference>
<name>A0ABV9VY57_9ACTN</name>
<organism evidence="1 2">
    <name type="scientific">Dactylosporangium cerinum</name>
    <dbReference type="NCBI Taxonomy" id="1434730"/>
    <lineage>
        <taxon>Bacteria</taxon>
        <taxon>Bacillati</taxon>
        <taxon>Actinomycetota</taxon>
        <taxon>Actinomycetes</taxon>
        <taxon>Micromonosporales</taxon>
        <taxon>Micromonosporaceae</taxon>
        <taxon>Dactylosporangium</taxon>
    </lineage>
</organism>
<evidence type="ECO:0000313" key="1">
    <source>
        <dbReference type="EMBL" id="MFC5001335.1"/>
    </source>
</evidence>
<gene>
    <name evidence="1" type="ORF">ACFPIJ_26315</name>
</gene>